<dbReference type="AlphaFoldDB" id="F8NBH4"/>
<feature type="domain" description="N-acetyltransferase" evidence="1">
    <location>
        <begin position="24"/>
        <end position="108"/>
    </location>
</feature>
<dbReference type="PANTHER" id="PTHR31435:SF9">
    <property type="entry name" value="PROTEIN NATD1"/>
    <property type="match status" value="1"/>
</dbReference>
<gene>
    <name evidence="2" type="ORF">Premu_1517</name>
</gene>
<evidence type="ECO:0000259" key="1">
    <source>
        <dbReference type="PROSITE" id="PS51729"/>
    </source>
</evidence>
<dbReference type="HOGENOM" id="CLU_132888_2_1_10"/>
<dbReference type="PROSITE" id="PS51729">
    <property type="entry name" value="GNAT_YJDJ"/>
    <property type="match status" value="1"/>
</dbReference>
<dbReference type="PANTHER" id="PTHR31435">
    <property type="entry name" value="PROTEIN NATD1"/>
    <property type="match status" value="1"/>
</dbReference>
<dbReference type="Proteomes" id="UP000002772">
    <property type="component" value="Unassembled WGS sequence"/>
</dbReference>
<proteinExistence type="predicted"/>
<dbReference type="InterPro" id="IPR031165">
    <property type="entry name" value="GNAT_YJDJ"/>
</dbReference>
<dbReference type="eggNOG" id="COG2388">
    <property type="taxonomic scope" value="Bacteria"/>
</dbReference>
<dbReference type="Pfam" id="PF14542">
    <property type="entry name" value="Acetyltransf_CG"/>
    <property type="match status" value="1"/>
</dbReference>
<dbReference type="InterPro" id="IPR045057">
    <property type="entry name" value="Gcn5-rel_NAT"/>
</dbReference>
<dbReference type="InterPro" id="IPR016181">
    <property type="entry name" value="Acyl_CoA_acyltransferase"/>
</dbReference>
<dbReference type="SUPFAM" id="SSF55729">
    <property type="entry name" value="Acyl-CoA N-acyltransferases (Nat)"/>
    <property type="match status" value="1"/>
</dbReference>
<dbReference type="EMBL" id="GL945017">
    <property type="protein sequence ID" value="EGN56931.1"/>
    <property type="molecule type" value="Genomic_DNA"/>
</dbReference>
<accession>F8NBH4</accession>
<keyword evidence="3" id="KW-1185">Reference proteome</keyword>
<protein>
    <recommendedName>
        <fullName evidence="1">N-acetyltransferase domain-containing protein</fullName>
    </recommendedName>
</protein>
<evidence type="ECO:0000313" key="2">
    <source>
        <dbReference type="EMBL" id="EGN56931.1"/>
    </source>
</evidence>
<dbReference type="RefSeq" id="WP_007574260.1">
    <property type="nucleotide sequence ID" value="NZ_BPTS01000001.1"/>
</dbReference>
<reference evidence="3" key="1">
    <citation type="journal article" date="2011" name="Stand. Genomic Sci.">
        <title>Non-contiguous finished genome sequence of the opportunistic oral pathogen Prevotella multisaccharivorax type strain (PPPA20).</title>
        <authorList>
            <person name="Pati A."/>
            <person name="Gronow S."/>
            <person name="Lu M."/>
            <person name="Lapidus A."/>
            <person name="Nolan M."/>
            <person name="Lucas S."/>
            <person name="Hammon N."/>
            <person name="Deshpande S."/>
            <person name="Cheng J.F."/>
            <person name="Tapia R."/>
            <person name="Han C."/>
            <person name="Goodwin L."/>
            <person name="Pitluck S."/>
            <person name="Liolios K."/>
            <person name="Pagani I."/>
            <person name="Mavromatis K."/>
            <person name="Mikhailova N."/>
            <person name="Huntemann M."/>
            <person name="Chen A."/>
            <person name="Palaniappan K."/>
            <person name="Land M."/>
            <person name="Hauser L."/>
            <person name="Detter J.C."/>
            <person name="Brambilla E.M."/>
            <person name="Rohde M."/>
            <person name="Goker M."/>
            <person name="Woyke T."/>
            <person name="Bristow J."/>
            <person name="Eisen J.A."/>
            <person name="Markowitz V."/>
            <person name="Hugenholtz P."/>
            <person name="Kyrpides N.C."/>
            <person name="Klenk H.P."/>
            <person name="Ivanova N."/>
        </authorList>
    </citation>
    <scope>NUCLEOTIDE SEQUENCE [LARGE SCALE GENOMIC DNA]</scope>
    <source>
        <strain evidence="3">DSM 17128</strain>
    </source>
</reference>
<organism evidence="2 3">
    <name type="scientific">Hallella multisaccharivorax DSM 17128</name>
    <dbReference type="NCBI Taxonomy" id="688246"/>
    <lineage>
        <taxon>Bacteria</taxon>
        <taxon>Pseudomonadati</taxon>
        <taxon>Bacteroidota</taxon>
        <taxon>Bacteroidia</taxon>
        <taxon>Bacteroidales</taxon>
        <taxon>Prevotellaceae</taxon>
        <taxon>Hallella</taxon>
    </lineage>
</organism>
<sequence length="111" mass="12539">MKYNNSEMSGKYRTFVPNMETKIETTNTGGKVLAYDGDELVGRLEFSFKGNVLSIDHTYAYKEGMGVGSLLVSAVNDYAVSKELKVKPVCSFAAVWYQRHPQFQDILDREN</sequence>
<dbReference type="Gene3D" id="3.40.630.30">
    <property type="match status" value="1"/>
</dbReference>
<name>F8NBH4_9BACT</name>
<evidence type="ECO:0000313" key="3">
    <source>
        <dbReference type="Proteomes" id="UP000002772"/>
    </source>
</evidence>